<gene>
    <name evidence="1" type="ORF">O6H91_14G083100</name>
</gene>
<sequence>MRQQNFQQFCKPATKIRRLPNPHSLQQSVIGTKGIKSQSTNNDPRINTMLKTKKQINNNEIVKPLTEVEMGGTKQGSNSLASSHFVFPPPQTLSMHKFIFSHSLSPRR</sequence>
<proteinExistence type="predicted"/>
<reference evidence="2" key="1">
    <citation type="journal article" date="2024" name="Proc. Natl. Acad. Sci. U.S.A.">
        <title>Extraordinary preservation of gene collinearity over three hundred million years revealed in homosporous lycophytes.</title>
        <authorList>
            <person name="Li C."/>
            <person name="Wickell D."/>
            <person name="Kuo L.Y."/>
            <person name="Chen X."/>
            <person name="Nie B."/>
            <person name="Liao X."/>
            <person name="Peng D."/>
            <person name="Ji J."/>
            <person name="Jenkins J."/>
            <person name="Williams M."/>
            <person name="Shu S."/>
            <person name="Plott C."/>
            <person name="Barry K."/>
            <person name="Rajasekar S."/>
            <person name="Grimwood J."/>
            <person name="Han X."/>
            <person name="Sun S."/>
            <person name="Hou Z."/>
            <person name="He W."/>
            <person name="Dai G."/>
            <person name="Sun C."/>
            <person name="Schmutz J."/>
            <person name="Leebens-Mack J.H."/>
            <person name="Li F.W."/>
            <person name="Wang L."/>
        </authorList>
    </citation>
    <scope>NUCLEOTIDE SEQUENCE [LARGE SCALE GENOMIC DNA]</scope>
    <source>
        <strain evidence="2">cv. PW_Plant_1</strain>
    </source>
</reference>
<dbReference type="EMBL" id="CM055105">
    <property type="protein sequence ID" value="KAJ7532335.1"/>
    <property type="molecule type" value="Genomic_DNA"/>
</dbReference>
<organism evidence="1 2">
    <name type="scientific">Diphasiastrum complanatum</name>
    <name type="common">Issler's clubmoss</name>
    <name type="synonym">Lycopodium complanatum</name>
    <dbReference type="NCBI Taxonomy" id="34168"/>
    <lineage>
        <taxon>Eukaryota</taxon>
        <taxon>Viridiplantae</taxon>
        <taxon>Streptophyta</taxon>
        <taxon>Embryophyta</taxon>
        <taxon>Tracheophyta</taxon>
        <taxon>Lycopodiopsida</taxon>
        <taxon>Lycopodiales</taxon>
        <taxon>Lycopodiaceae</taxon>
        <taxon>Lycopodioideae</taxon>
        <taxon>Diphasiastrum</taxon>
    </lineage>
</organism>
<comment type="caution">
    <text evidence="1">The sequence shown here is derived from an EMBL/GenBank/DDBJ whole genome shotgun (WGS) entry which is preliminary data.</text>
</comment>
<keyword evidence="2" id="KW-1185">Reference proteome</keyword>
<protein>
    <submittedName>
        <fullName evidence="1">Uncharacterized protein</fullName>
    </submittedName>
</protein>
<name>A0ACC2BRF5_DIPCM</name>
<dbReference type="Proteomes" id="UP001162992">
    <property type="component" value="Chromosome 14"/>
</dbReference>
<accession>A0ACC2BRF5</accession>
<evidence type="ECO:0000313" key="2">
    <source>
        <dbReference type="Proteomes" id="UP001162992"/>
    </source>
</evidence>
<evidence type="ECO:0000313" key="1">
    <source>
        <dbReference type="EMBL" id="KAJ7532335.1"/>
    </source>
</evidence>